<dbReference type="Gene3D" id="3.40.1580.20">
    <property type="entry name" value="Syd protein"/>
    <property type="match status" value="1"/>
</dbReference>
<dbReference type="EMBL" id="BDQM01000010">
    <property type="protein sequence ID" value="GAW96050.1"/>
    <property type="molecule type" value="Genomic_DNA"/>
</dbReference>
<comment type="similarity">
    <text evidence="4">Belongs to the Syd family.</text>
</comment>
<sequence length="203" mass="23111">MTSTNKTLAQSLLAFSKDFSQQHIKQFGHLPTREHDEQWLSPCELGPHDDSHHYWQPVAVKTESVTDENTETLSFSNVESALDLELHPDIKTYFTTIFSGEIVAECSEGQLSLLFAWNREDFDRLQENIIGHILMKQRLKQAETVFFAVTDEEDMIISVDNTNGEVWVERVGCQPHKKLSDSLVSFIGQLTPKSLVTDTKIKS</sequence>
<evidence type="ECO:0000256" key="1">
    <source>
        <dbReference type="ARBA" id="ARBA00022475"/>
    </source>
</evidence>
<evidence type="ECO:0000313" key="6">
    <source>
        <dbReference type="Proteomes" id="UP000197068"/>
    </source>
</evidence>
<dbReference type="CDD" id="cd16323">
    <property type="entry name" value="Syd"/>
    <property type="match status" value="1"/>
</dbReference>
<organism evidence="5 6">
    <name type="scientific">Colwellia marinimaniae</name>
    <dbReference type="NCBI Taxonomy" id="1513592"/>
    <lineage>
        <taxon>Bacteria</taxon>
        <taxon>Pseudomonadati</taxon>
        <taxon>Pseudomonadota</taxon>
        <taxon>Gammaproteobacteria</taxon>
        <taxon>Alteromonadales</taxon>
        <taxon>Colwelliaceae</taxon>
        <taxon>Colwellia</taxon>
    </lineage>
</organism>
<keyword evidence="3 4" id="KW-0472">Membrane</keyword>
<comment type="subcellular location">
    <subcellularLocation>
        <location evidence="4">Cell inner membrane</location>
        <topology evidence="4">Peripheral membrane protein</topology>
        <orientation evidence="4">Cytoplasmic side</orientation>
    </subcellularLocation>
    <text evidence="4">Loosely associated with the cytoplasmic side of the inner membrane, probably via SecY.</text>
</comment>
<accession>A0ABQ0MUL6</accession>
<dbReference type="InterPro" id="IPR009948">
    <property type="entry name" value="Syd"/>
</dbReference>
<dbReference type="InterPro" id="IPR038228">
    <property type="entry name" value="Syd_sf"/>
</dbReference>
<evidence type="ECO:0000313" key="5">
    <source>
        <dbReference type="EMBL" id="GAW96050.1"/>
    </source>
</evidence>
<keyword evidence="6" id="KW-1185">Reference proteome</keyword>
<keyword evidence="1 4" id="KW-1003">Cell membrane</keyword>
<dbReference type="RefSeq" id="WP_057181541.1">
    <property type="nucleotide sequence ID" value="NZ_BDQM01000010.1"/>
</dbReference>
<comment type="caution">
    <text evidence="5">The sequence shown here is derived from an EMBL/GenBank/DDBJ whole genome shotgun (WGS) entry which is preliminary data.</text>
</comment>
<dbReference type="HAMAP" id="MF_01104">
    <property type="entry name" value="Syd"/>
    <property type="match status" value="1"/>
</dbReference>
<gene>
    <name evidence="4 5" type="primary">syd</name>
    <name evidence="5" type="ORF">MTCD1_01657</name>
</gene>
<protein>
    <recommendedName>
        <fullName evidence="4">Protein Syd</fullName>
    </recommendedName>
</protein>
<evidence type="ECO:0000256" key="4">
    <source>
        <dbReference type="HAMAP-Rule" id="MF_01104"/>
    </source>
</evidence>
<keyword evidence="2 4" id="KW-0997">Cell inner membrane</keyword>
<evidence type="ECO:0000256" key="2">
    <source>
        <dbReference type="ARBA" id="ARBA00022519"/>
    </source>
</evidence>
<comment type="function">
    <text evidence="4">Interacts with the SecY protein in vivo. May bind preferentially to an uncomplexed state of SecY, thus functioning either as a chelating agent for excess SecY in the cell or as a regulatory factor that negatively controls the translocase function.</text>
</comment>
<reference evidence="5 6" key="1">
    <citation type="submission" date="2017-06" db="EMBL/GenBank/DDBJ databases">
        <title>Whole Genome Sequences of Colwellia marinimaniae MTCD1.</title>
        <authorList>
            <person name="Kusumoto H."/>
            <person name="Inoue M."/>
            <person name="Tanikawa K."/>
            <person name="Maeji H."/>
            <person name="Cameron J.H."/>
            <person name="Bartlett D.H."/>
        </authorList>
    </citation>
    <scope>NUCLEOTIDE SEQUENCE [LARGE SCALE GENOMIC DNA]</scope>
    <source>
        <strain evidence="5 6">MTCD1</strain>
    </source>
</reference>
<name>A0ABQ0MUL6_9GAMM</name>
<dbReference type="Proteomes" id="UP000197068">
    <property type="component" value="Unassembled WGS sequence"/>
</dbReference>
<proteinExistence type="inferred from homology"/>
<evidence type="ECO:0000256" key="3">
    <source>
        <dbReference type="ARBA" id="ARBA00023136"/>
    </source>
</evidence>
<dbReference type="Pfam" id="PF07348">
    <property type="entry name" value="Syd"/>
    <property type="match status" value="1"/>
</dbReference>
<dbReference type="NCBIfam" id="NF003439">
    <property type="entry name" value="PRK04968.1"/>
    <property type="match status" value="1"/>
</dbReference>